<feature type="compositionally biased region" description="Low complexity" evidence="9">
    <location>
        <begin position="266"/>
        <end position="276"/>
    </location>
</feature>
<organism evidence="11 12">
    <name type="scientific">Catenaria anguillulae PL171</name>
    <dbReference type="NCBI Taxonomy" id="765915"/>
    <lineage>
        <taxon>Eukaryota</taxon>
        <taxon>Fungi</taxon>
        <taxon>Fungi incertae sedis</taxon>
        <taxon>Blastocladiomycota</taxon>
        <taxon>Blastocladiomycetes</taxon>
        <taxon>Blastocladiales</taxon>
        <taxon>Catenariaceae</taxon>
        <taxon>Catenaria</taxon>
    </lineage>
</organism>
<dbReference type="InterPro" id="IPR001841">
    <property type="entry name" value="Znf_RING"/>
</dbReference>
<dbReference type="Pfam" id="PF14369">
    <property type="entry name" value="Zn_ribbon_19"/>
    <property type="match status" value="1"/>
</dbReference>
<evidence type="ECO:0000313" key="11">
    <source>
        <dbReference type="EMBL" id="ORZ34154.1"/>
    </source>
</evidence>
<evidence type="ECO:0000256" key="8">
    <source>
        <dbReference type="PROSITE-ProRule" id="PRU00175"/>
    </source>
</evidence>
<evidence type="ECO:0000256" key="2">
    <source>
        <dbReference type="ARBA" id="ARBA00012483"/>
    </source>
</evidence>
<keyword evidence="12" id="KW-1185">Reference proteome</keyword>
<keyword evidence="3" id="KW-0808">Transferase</keyword>
<dbReference type="PANTHER" id="PTHR14155">
    <property type="entry name" value="RING FINGER DOMAIN-CONTAINING"/>
    <property type="match status" value="1"/>
</dbReference>
<gene>
    <name evidence="11" type="ORF">BCR44DRAFT_38998</name>
</gene>
<dbReference type="SMART" id="SM00184">
    <property type="entry name" value="RING"/>
    <property type="match status" value="1"/>
</dbReference>
<dbReference type="AlphaFoldDB" id="A0A1Y2HJK9"/>
<feature type="domain" description="RING-type" evidence="10">
    <location>
        <begin position="366"/>
        <end position="409"/>
    </location>
</feature>
<dbReference type="SUPFAM" id="SSF57850">
    <property type="entry name" value="RING/U-box"/>
    <property type="match status" value="1"/>
</dbReference>
<dbReference type="GO" id="GO:0008270">
    <property type="term" value="F:zinc ion binding"/>
    <property type="evidence" value="ECO:0007669"/>
    <property type="project" value="UniProtKB-KW"/>
</dbReference>
<evidence type="ECO:0000256" key="5">
    <source>
        <dbReference type="ARBA" id="ARBA00022771"/>
    </source>
</evidence>
<feature type="compositionally biased region" description="Low complexity" evidence="9">
    <location>
        <begin position="166"/>
        <end position="197"/>
    </location>
</feature>
<dbReference type="PROSITE" id="PS50089">
    <property type="entry name" value="ZF_RING_2"/>
    <property type="match status" value="1"/>
</dbReference>
<dbReference type="Gene3D" id="3.30.40.10">
    <property type="entry name" value="Zinc/RING finger domain, C3HC4 (zinc finger)"/>
    <property type="match status" value="1"/>
</dbReference>
<sequence length="477" mass="50670">MPSAAGKDIIRAAHIPPPKVIRQLRAMSTSRSPSSHRQYWCHECNTSVQSVEGLDDPMCSRCHGSFLEEVRSSFMAPLHTHCFTPLLVAPSWSPASTTTTSTTTGGAASMTERHAPSHCVLVYPIVVPQSLDRIHSQQLQEDQHMPQDLVEDIQPLPPLLSNLFASLSGGLPPRSPTSPTSSSPAGSAGSSTSRAGRQQPDGPDILLARLMHMALHPPQGAQPTASSSGPSSQPPQGQRTTTLLPGGFQGSFQTFFAAYPPPPSPFGSAPGANSSSTGPAPASMSTPPFPPFLATLFSGLGLPMNAQGGFNFGDFVFSQEHLDRIAEQLGQQGPQPQQEGMPDEFFAKGLPDVDNIEAQVAKGLECVICQDKFSVGESGICKLGSCDHMFHRECVEPWLKKNHTCPTCRWDLLAEWKANKEGRDRVPWAEPTASSASPAGGASGASRSEAASAATGPDEEQAEKAPGSWEPEIEPLD</sequence>
<feature type="compositionally biased region" description="Low complexity" evidence="9">
    <location>
        <begin position="221"/>
        <end position="242"/>
    </location>
</feature>
<evidence type="ECO:0000256" key="6">
    <source>
        <dbReference type="ARBA" id="ARBA00022786"/>
    </source>
</evidence>
<dbReference type="InterPro" id="IPR053238">
    <property type="entry name" value="RING-H2_zinc_finger"/>
</dbReference>
<keyword evidence="4" id="KW-0479">Metal-binding</keyword>
<dbReference type="PANTHER" id="PTHR14155:SF627">
    <property type="entry name" value="OS06G0192800 PROTEIN"/>
    <property type="match status" value="1"/>
</dbReference>
<dbReference type="InterPro" id="IPR039525">
    <property type="entry name" value="RNF126-like_zinc-ribbon"/>
</dbReference>
<evidence type="ECO:0000313" key="12">
    <source>
        <dbReference type="Proteomes" id="UP000193411"/>
    </source>
</evidence>
<dbReference type="EMBL" id="MCFL01000030">
    <property type="protein sequence ID" value="ORZ34154.1"/>
    <property type="molecule type" value="Genomic_DNA"/>
</dbReference>
<evidence type="ECO:0000256" key="4">
    <source>
        <dbReference type="ARBA" id="ARBA00022723"/>
    </source>
</evidence>
<feature type="compositionally biased region" description="Low complexity" evidence="9">
    <location>
        <begin position="429"/>
        <end position="456"/>
    </location>
</feature>
<comment type="caution">
    <text evidence="11">The sequence shown here is derived from an EMBL/GenBank/DDBJ whole genome shotgun (WGS) entry which is preliminary data.</text>
</comment>
<comment type="catalytic activity">
    <reaction evidence="1">
        <text>S-ubiquitinyl-[E2 ubiquitin-conjugating enzyme]-L-cysteine + [acceptor protein]-L-lysine = [E2 ubiquitin-conjugating enzyme]-L-cysteine + N(6)-ubiquitinyl-[acceptor protein]-L-lysine.</text>
        <dbReference type="EC" id="2.3.2.27"/>
    </reaction>
</comment>
<keyword evidence="6" id="KW-0833">Ubl conjugation pathway</keyword>
<dbReference type="OrthoDB" id="8062037at2759"/>
<dbReference type="Proteomes" id="UP000193411">
    <property type="component" value="Unassembled WGS sequence"/>
</dbReference>
<evidence type="ECO:0000256" key="3">
    <source>
        <dbReference type="ARBA" id="ARBA00022679"/>
    </source>
</evidence>
<dbReference type="Pfam" id="PF13639">
    <property type="entry name" value="zf-RING_2"/>
    <property type="match status" value="1"/>
</dbReference>
<feature type="region of interest" description="Disordered" evidence="9">
    <location>
        <begin position="217"/>
        <end position="285"/>
    </location>
</feature>
<feature type="region of interest" description="Disordered" evidence="9">
    <location>
        <begin position="164"/>
        <end position="202"/>
    </location>
</feature>
<dbReference type="GO" id="GO:0061630">
    <property type="term" value="F:ubiquitin protein ligase activity"/>
    <property type="evidence" value="ECO:0007669"/>
    <property type="project" value="UniProtKB-EC"/>
</dbReference>
<evidence type="ECO:0000256" key="9">
    <source>
        <dbReference type="SAM" id="MobiDB-lite"/>
    </source>
</evidence>
<dbReference type="EC" id="2.3.2.27" evidence="2"/>
<dbReference type="InterPro" id="IPR013083">
    <property type="entry name" value="Znf_RING/FYVE/PHD"/>
</dbReference>
<feature type="region of interest" description="Disordered" evidence="9">
    <location>
        <begin position="423"/>
        <end position="477"/>
    </location>
</feature>
<evidence type="ECO:0000259" key="10">
    <source>
        <dbReference type="PROSITE" id="PS50089"/>
    </source>
</evidence>
<evidence type="ECO:0000256" key="7">
    <source>
        <dbReference type="ARBA" id="ARBA00022833"/>
    </source>
</evidence>
<reference evidence="11 12" key="1">
    <citation type="submission" date="2016-07" db="EMBL/GenBank/DDBJ databases">
        <title>Pervasive Adenine N6-methylation of Active Genes in Fungi.</title>
        <authorList>
            <consortium name="DOE Joint Genome Institute"/>
            <person name="Mondo S.J."/>
            <person name="Dannebaum R.O."/>
            <person name="Kuo R.C."/>
            <person name="Labutti K."/>
            <person name="Haridas S."/>
            <person name="Kuo A."/>
            <person name="Salamov A."/>
            <person name="Ahrendt S.R."/>
            <person name="Lipzen A."/>
            <person name="Sullivan W."/>
            <person name="Andreopoulos W.B."/>
            <person name="Clum A."/>
            <person name="Lindquist E."/>
            <person name="Daum C."/>
            <person name="Ramamoorthy G.K."/>
            <person name="Gryganskyi A."/>
            <person name="Culley D."/>
            <person name="Magnuson J.K."/>
            <person name="James T.Y."/>
            <person name="O'Malley M.A."/>
            <person name="Stajich J.E."/>
            <person name="Spatafora J.W."/>
            <person name="Visel A."/>
            <person name="Grigoriev I.V."/>
        </authorList>
    </citation>
    <scope>NUCLEOTIDE SEQUENCE [LARGE SCALE GENOMIC DNA]</scope>
    <source>
        <strain evidence="11 12">PL171</strain>
    </source>
</reference>
<dbReference type="CDD" id="cd16454">
    <property type="entry name" value="RING-H2_PA-TM-RING"/>
    <property type="match status" value="1"/>
</dbReference>
<name>A0A1Y2HJK9_9FUNG</name>
<keyword evidence="5 8" id="KW-0863">Zinc-finger</keyword>
<protein>
    <recommendedName>
        <fullName evidence="2">RING-type E3 ubiquitin transferase</fullName>
        <ecNumber evidence="2">2.3.2.27</ecNumber>
    </recommendedName>
</protein>
<dbReference type="STRING" id="765915.A0A1Y2HJK9"/>
<keyword evidence="7" id="KW-0862">Zinc</keyword>
<accession>A0A1Y2HJK9</accession>
<proteinExistence type="predicted"/>
<evidence type="ECO:0000256" key="1">
    <source>
        <dbReference type="ARBA" id="ARBA00000900"/>
    </source>
</evidence>